<name>A0A0G3GYS8_9CORY</name>
<evidence type="ECO:0000313" key="1">
    <source>
        <dbReference type="EMBL" id="AKK06319.1"/>
    </source>
</evidence>
<organism evidence="1 2">
    <name type="scientific">Corynebacterium mustelae</name>
    <dbReference type="NCBI Taxonomy" id="571915"/>
    <lineage>
        <taxon>Bacteria</taxon>
        <taxon>Bacillati</taxon>
        <taxon>Actinomycetota</taxon>
        <taxon>Actinomycetes</taxon>
        <taxon>Mycobacteriales</taxon>
        <taxon>Corynebacteriaceae</taxon>
        <taxon>Corynebacterium</taxon>
    </lineage>
</organism>
<dbReference type="KEGG" id="cmv:CMUST_10015"/>
<dbReference type="OrthoDB" id="9883327at2"/>
<sequence>MELSKEELISLIAKEWPLYSWDFDEEKQEFVTDTEVVYSLCQVGEDQFQVMVVFYDGVEDEVVDENRIYSGTLAQVTQKLVAETSASSSFRGYPMRWTEVYVEDETDAWQ</sequence>
<dbReference type="PATRIC" id="fig|571915.4.peg.2126"/>
<gene>
    <name evidence="1" type="ORF">CMUST_10015</name>
</gene>
<evidence type="ECO:0000313" key="2">
    <source>
        <dbReference type="Proteomes" id="UP000035199"/>
    </source>
</evidence>
<reference evidence="1 2" key="1">
    <citation type="journal article" date="2015" name="Genome Announc.">
        <title>Complete Genome Sequence of the Type Strain Corynebacterium mustelae DSM 45274, Isolated from Various Tissues of a Male Ferret with Lethal Sepsis.</title>
        <authorList>
            <person name="Ruckert C."/>
            <person name="Eimer J."/>
            <person name="Winkler A."/>
            <person name="Tauch A."/>
        </authorList>
    </citation>
    <scope>NUCLEOTIDE SEQUENCE [LARGE SCALE GENOMIC DNA]</scope>
    <source>
        <strain evidence="1 2">DSM 45274</strain>
    </source>
</reference>
<dbReference type="STRING" id="571915.CMUST_10015"/>
<dbReference type="RefSeq" id="WP_047262370.1">
    <property type="nucleotide sequence ID" value="NZ_CP011542.1"/>
</dbReference>
<keyword evidence="2" id="KW-1185">Reference proteome</keyword>
<proteinExistence type="predicted"/>
<dbReference type="Proteomes" id="UP000035199">
    <property type="component" value="Chromosome"/>
</dbReference>
<protein>
    <submittedName>
        <fullName evidence="1">Uncharacterized protein</fullName>
    </submittedName>
</protein>
<reference evidence="2" key="2">
    <citation type="submission" date="2015-05" db="EMBL/GenBank/DDBJ databases">
        <title>Complete genome sequence of Corynebacterium mustelae DSM 45274, isolated from various tissues of a male ferret with lethal sepsis.</title>
        <authorList>
            <person name="Ruckert C."/>
            <person name="Albersmeier A."/>
            <person name="Winkler A."/>
            <person name="Tauch A."/>
        </authorList>
    </citation>
    <scope>NUCLEOTIDE SEQUENCE [LARGE SCALE GENOMIC DNA]</scope>
    <source>
        <strain evidence="2">DSM 45274</strain>
    </source>
</reference>
<dbReference type="EMBL" id="CP011542">
    <property type="protein sequence ID" value="AKK06319.1"/>
    <property type="molecule type" value="Genomic_DNA"/>
</dbReference>
<accession>A0A0G3GYS8</accession>
<dbReference type="AlphaFoldDB" id="A0A0G3GYS8"/>